<sequence length="219" mass="24884">MRTFGEGDHAVVHRNVEVFAFAGAQLIDIAEHGRVGRVDARAGVSEREAEPCRRPLRVAAAGVHKSRHRLRDNVIGQTLRIGPLMLLGTPEAADGHIDHAWIDLFDLLIGKAEFVHQPGLHIFDNYFRILDEIPEDGLSFRRLHIDRHALFAAVEAREIPALRLALVVFEHRRHFARGVSASRTLHFDHVRALVGEHHRTGRSRDLLLYTKNLYSFKYP</sequence>
<comment type="caution">
    <text evidence="1">The sequence shown here is derived from an EMBL/GenBank/DDBJ whole genome shotgun (WGS) entry which is preliminary data.</text>
</comment>
<organism evidence="1">
    <name type="scientific">bioreactor metagenome</name>
    <dbReference type="NCBI Taxonomy" id="1076179"/>
    <lineage>
        <taxon>unclassified sequences</taxon>
        <taxon>metagenomes</taxon>
        <taxon>ecological metagenomes</taxon>
    </lineage>
</organism>
<evidence type="ECO:0000313" key="1">
    <source>
        <dbReference type="EMBL" id="MPN30008.1"/>
    </source>
</evidence>
<proteinExistence type="predicted"/>
<reference evidence="1" key="1">
    <citation type="submission" date="2019-08" db="EMBL/GenBank/DDBJ databases">
        <authorList>
            <person name="Kucharzyk K."/>
            <person name="Murdoch R.W."/>
            <person name="Higgins S."/>
            <person name="Loffler F."/>
        </authorList>
    </citation>
    <scope>NUCLEOTIDE SEQUENCE</scope>
</reference>
<dbReference type="AlphaFoldDB" id="A0A645GT35"/>
<accession>A0A645GT35</accession>
<name>A0A645GT35_9ZZZZ</name>
<dbReference type="EMBL" id="VSSQ01080966">
    <property type="protein sequence ID" value="MPN30008.1"/>
    <property type="molecule type" value="Genomic_DNA"/>
</dbReference>
<protein>
    <submittedName>
        <fullName evidence="1">Uncharacterized protein</fullName>
    </submittedName>
</protein>
<gene>
    <name evidence="1" type="ORF">SDC9_177465</name>
</gene>